<dbReference type="SUPFAM" id="SSF53383">
    <property type="entry name" value="PLP-dependent transferases"/>
    <property type="match status" value="1"/>
</dbReference>
<comment type="caution">
    <text evidence="4">The sequence shown here is derived from an EMBL/GenBank/DDBJ whole genome shotgun (WGS) entry which is preliminary data.</text>
</comment>
<keyword evidence="2 3" id="KW-0663">Pyridoxal phosphate</keyword>
<dbReference type="PANTHER" id="PTHR43094:SF1">
    <property type="entry name" value="AMINOTRANSFERASE CLASS-III"/>
    <property type="match status" value="1"/>
</dbReference>
<dbReference type="Gene3D" id="3.40.640.10">
    <property type="entry name" value="Type I PLP-dependent aspartate aminotransferase-like (Major domain)"/>
    <property type="match status" value="1"/>
</dbReference>
<dbReference type="Proteomes" id="UP000600026">
    <property type="component" value="Unassembled WGS sequence"/>
</dbReference>
<proteinExistence type="inferred from homology"/>
<gene>
    <name evidence="4" type="ORF">Sxan_78290</name>
</gene>
<keyword evidence="5" id="KW-1185">Reference proteome</keyword>
<keyword evidence="4" id="KW-0032">Aminotransferase</keyword>
<dbReference type="Pfam" id="PF00202">
    <property type="entry name" value="Aminotran_3"/>
    <property type="match status" value="1"/>
</dbReference>
<evidence type="ECO:0000256" key="1">
    <source>
        <dbReference type="ARBA" id="ARBA00008954"/>
    </source>
</evidence>
<comment type="similarity">
    <text evidence="1 3">Belongs to the class-III pyridoxal-phosphate-dependent aminotransferase family.</text>
</comment>
<keyword evidence="4" id="KW-0808">Transferase</keyword>
<dbReference type="InterPro" id="IPR049704">
    <property type="entry name" value="Aminotrans_3_PPA_site"/>
</dbReference>
<accession>A0A919H699</accession>
<protein>
    <submittedName>
        <fullName evidence="4">Aspartate aminotransferase family protein</fullName>
    </submittedName>
</protein>
<dbReference type="InterPro" id="IPR015421">
    <property type="entry name" value="PyrdxlP-dep_Trfase_major"/>
</dbReference>
<sequence>MARIEKQFSRYSFGGAAVVQPHIQMELMERLCQAAGRPEDSVALTTCGTLGVEVAVGLARNIVRVRDGKRRGDILTSSLSYHGNSVFTLGVAGNQIRNPRPEDRYGLGPAFPAPYPPTHGHAHEGHGCDASCAEEVARAIDSRGAENVAAVLIEPVNGTTGGAFVPPEGYLRRVSEICRERNVLVIHDEVLTGLWRTGTPLASHHWDGCEPDLVILSKGLGAGYVGVGAVLVSPEIAPLLRHREADPLPAMGTMATHPLMAAACLGVLDELESLDFGAFTARGERLGTSLRSLSGGAQVRDVRGVGHLYGVEVPPGLLWPLMEECERRGVFFYPFTGAGDPRSEGLVVAPPLTSSDEDIDFLTSALTGAVAAVS</sequence>
<dbReference type="AlphaFoldDB" id="A0A919H699"/>
<dbReference type="InterPro" id="IPR015422">
    <property type="entry name" value="PyrdxlP-dep_Trfase_small"/>
</dbReference>
<dbReference type="PANTHER" id="PTHR43094">
    <property type="entry name" value="AMINOTRANSFERASE"/>
    <property type="match status" value="1"/>
</dbReference>
<organism evidence="4 5">
    <name type="scientific">Streptomyces xanthophaeus</name>
    <dbReference type="NCBI Taxonomy" id="67385"/>
    <lineage>
        <taxon>Bacteria</taxon>
        <taxon>Bacillati</taxon>
        <taxon>Actinomycetota</taxon>
        <taxon>Actinomycetes</taxon>
        <taxon>Kitasatosporales</taxon>
        <taxon>Streptomycetaceae</taxon>
        <taxon>Streptomyces</taxon>
    </lineage>
</organism>
<dbReference type="EMBL" id="BNEE01000011">
    <property type="protein sequence ID" value="GHI90465.1"/>
    <property type="molecule type" value="Genomic_DNA"/>
</dbReference>
<name>A0A919H699_9ACTN</name>
<evidence type="ECO:0000256" key="3">
    <source>
        <dbReference type="RuleBase" id="RU003560"/>
    </source>
</evidence>
<evidence type="ECO:0000313" key="4">
    <source>
        <dbReference type="EMBL" id="GHI90465.1"/>
    </source>
</evidence>
<dbReference type="InterPro" id="IPR015424">
    <property type="entry name" value="PyrdxlP-dep_Trfase"/>
</dbReference>
<evidence type="ECO:0000256" key="2">
    <source>
        <dbReference type="ARBA" id="ARBA00022898"/>
    </source>
</evidence>
<dbReference type="PROSITE" id="PS00600">
    <property type="entry name" value="AA_TRANSFER_CLASS_3"/>
    <property type="match status" value="1"/>
</dbReference>
<evidence type="ECO:0000313" key="5">
    <source>
        <dbReference type="Proteomes" id="UP000600026"/>
    </source>
</evidence>
<dbReference type="GO" id="GO:0008483">
    <property type="term" value="F:transaminase activity"/>
    <property type="evidence" value="ECO:0007669"/>
    <property type="project" value="UniProtKB-KW"/>
</dbReference>
<reference evidence="4" key="1">
    <citation type="submission" date="2020-09" db="EMBL/GenBank/DDBJ databases">
        <title>Whole genome shotgun sequence of Streptomyces xanthophaeus NBRC 12829.</title>
        <authorList>
            <person name="Komaki H."/>
            <person name="Tamura T."/>
        </authorList>
    </citation>
    <scope>NUCLEOTIDE SEQUENCE</scope>
    <source>
        <strain evidence="4">NBRC 12829</strain>
    </source>
</reference>
<dbReference type="InterPro" id="IPR005814">
    <property type="entry name" value="Aminotrans_3"/>
</dbReference>
<dbReference type="Gene3D" id="3.90.1150.10">
    <property type="entry name" value="Aspartate Aminotransferase, domain 1"/>
    <property type="match status" value="1"/>
</dbReference>
<dbReference type="GO" id="GO:0030170">
    <property type="term" value="F:pyridoxal phosphate binding"/>
    <property type="evidence" value="ECO:0007669"/>
    <property type="project" value="InterPro"/>
</dbReference>